<dbReference type="InterPro" id="IPR011104">
    <property type="entry name" value="Hpr_kin/Pase_C"/>
</dbReference>
<proteinExistence type="predicted"/>
<sequence>MAAARLRPAPKPGESLDLHASAIVIQEAGVLICGASGAGKSSLALALIQTATNAGLFARLVGDDRIKASAHHGRLVARGHKAILGRIEQRGVGILERPYSSAAVIRLIVDLVPLEEAPRIPEAARGLAAGPETREPCVCDDWDFRGLEQTTLLGVRLPRLRLPDRGAAADLALAILQRFGCVRSGD</sequence>
<dbReference type="GO" id="GO:0000155">
    <property type="term" value="F:phosphorelay sensor kinase activity"/>
    <property type="evidence" value="ECO:0007669"/>
    <property type="project" value="InterPro"/>
</dbReference>
<evidence type="ECO:0000313" key="3">
    <source>
        <dbReference type="Proteomes" id="UP000236286"/>
    </source>
</evidence>
<dbReference type="OrthoDB" id="8326226at2"/>
<dbReference type="AlphaFoldDB" id="A0A2J7TK91"/>
<protein>
    <recommendedName>
        <fullName evidence="1">HPr kinase/phosphorylase C-terminal domain-containing protein</fullName>
    </recommendedName>
</protein>
<dbReference type="Proteomes" id="UP000236286">
    <property type="component" value="Unassembled WGS sequence"/>
</dbReference>
<gene>
    <name evidence="2" type="ORF">CR492_03580</name>
</gene>
<dbReference type="RefSeq" id="WP_102842379.1">
    <property type="nucleotide sequence ID" value="NZ_PDZR01000002.1"/>
</dbReference>
<organism evidence="2 3">
    <name type="scientific">Methylocella silvestris</name>
    <dbReference type="NCBI Taxonomy" id="199596"/>
    <lineage>
        <taxon>Bacteria</taxon>
        <taxon>Pseudomonadati</taxon>
        <taxon>Pseudomonadota</taxon>
        <taxon>Alphaproteobacteria</taxon>
        <taxon>Hyphomicrobiales</taxon>
        <taxon>Beijerinckiaceae</taxon>
        <taxon>Methylocella</taxon>
    </lineage>
</organism>
<dbReference type="GO" id="GO:0006109">
    <property type="term" value="P:regulation of carbohydrate metabolic process"/>
    <property type="evidence" value="ECO:0007669"/>
    <property type="project" value="InterPro"/>
</dbReference>
<accession>A0A2J7TK91</accession>
<feature type="domain" description="HPr kinase/phosphorylase C-terminal" evidence="1">
    <location>
        <begin position="16"/>
        <end position="96"/>
    </location>
</feature>
<dbReference type="InterPro" id="IPR027417">
    <property type="entry name" value="P-loop_NTPase"/>
</dbReference>
<reference evidence="2 3" key="1">
    <citation type="submission" date="2017-10" db="EMBL/GenBank/DDBJ databases">
        <title>Genome announcement of Methylocella silvestris TVC from permafrost.</title>
        <authorList>
            <person name="Wang J."/>
            <person name="Geng K."/>
            <person name="Ul-Haque F."/>
            <person name="Crombie A.T."/>
            <person name="Street L.E."/>
            <person name="Wookey P.A."/>
            <person name="Murrell J.C."/>
            <person name="Pratscher J."/>
        </authorList>
    </citation>
    <scope>NUCLEOTIDE SEQUENCE [LARGE SCALE GENOMIC DNA]</scope>
    <source>
        <strain evidence="2 3">TVC</strain>
    </source>
</reference>
<evidence type="ECO:0000313" key="2">
    <source>
        <dbReference type="EMBL" id="PNG27183.1"/>
    </source>
</evidence>
<name>A0A2J7TK91_METSI</name>
<dbReference type="EMBL" id="PDZR01000002">
    <property type="protein sequence ID" value="PNG27183.1"/>
    <property type="molecule type" value="Genomic_DNA"/>
</dbReference>
<dbReference type="GO" id="GO:0005524">
    <property type="term" value="F:ATP binding"/>
    <property type="evidence" value="ECO:0007669"/>
    <property type="project" value="InterPro"/>
</dbReference>
<dbReference type="SUPFAM" id="SSF53795">
    <property type="entry name" value="PEP carboxykinase-like"/>
    <property type="match status" value="1"/>
</dbReference>
<comment type="caution">
    <text evidence="2">The sequence shown here is derived from an EMBL/GenBank/DDBJ whole genome shotgun (WGS) entry which is preliminary data.</text>
</comment>
<dbReference type="Pfam" id="PF07475">
    <property type="entry name" value="Hpr_kinase_C"/>
    <property type="match status" value="1"/>
</dbReference>
<dbReference type="CDD" id="cd01918">
    <property type="entry name" value="HprK_C"/>
    <property type="match status" value="1"/>
</dbReference>
<evidence type="ECO:0000259" key="1">
    <source>
        <dbReference type="Pfam" id="PF07475"/>
    </source>
</evidence>
<dbReference type="Gene3D" id="3.40.50.300">
    <property type="entry name" value="P-loop containing nucleotide triphosphate hydrolases"/>
    <property type="match status" value="1"/>
</dbReference>